<dbReference type="SUPFAM" id="SSF56935">
    <property type="entry name" value="Porins"/>
    <property type="match status" value="1"/>
</dbReference>
<dbReference type="RefSeq" id="WP_031997007.1">
    <property type="nucleotide sequence ID" value="NZ_JADDLT010000036.1"/>
</dbReference>
<feature type="chain" id="PRO_5017542962" evidence="12">
    <location>
        <begin position="27"/>
        <end position="623"/>
    </location>
</feature>
<dbReference type="Pfam" id="PF07715">
    <property type="entry name" value="Plug"/>
    <property type="match status" value="1"/>
</dbReference>
<keyword evidence="8 10" id="KW-0472">Membrane</keyword>
<dbReference type="GO" id="GO:0009279">
    <property type="term" value="C:cell outer membrane"/>
    <property type="evidence" value="ECO:0007669"/>
    <property type="project" value="UniProtKB-SubCell"/>
</dbReference>
<evidence type="ECO:0000259" key="14">
    <source>
        <dbReference type="Pfam" id="PF07715"/>
    </source>
</evidence>
<dbReference type="PANTHER" id="PTHR30069">
    <property type="entry name" value="TONB-DEPENDENT OUTER MEMBRANE RECEPTOR"/>
    <property type="match status" value="1"/>
</dbReference>
<proteinExistence type="inferred from homology"/>
<dbReference type="InterPro" id="IPR000531">
    <property type="entry name" value="Beta-barrel_TonB"/>
</dbReference>
<sequence length="623" mass="68198">MSKSFQPTRLVGAIAIAMGCSPVIFAEDATDATQLDPIVITASKSAEKASEVPARITVIDQKTIQQSPLADLGQLLQRDAGLHVLQQGGMGQNSSLFIRGTNSTHSLFLKDGASLNTALDGGASIPYIDLSDAAQIEVLKGPASVQYGTDAIGGVINIRTIPPTQQKLFTTTEVGENKTYKSLIGTDIVSNEGVYLQVRGQRQESDGTTVTNKSDQKASYDQKGYSAKIGYELDQYGINTSINENKGTNVYYGGSQDFLNRLINTNAYYQISNNLKINARYSNFKDELTGKSSLYYFDTDRNEGDLNLKWDFNKNQNLLIGASINNADVKSLAIKGQKQSLDSNGYYIQHQFNSSNGIHTQAGLRVEENEQFGTHTVGQLAGRIQLTPLTSIYTNVGTAFKAPTGNQLYYLSESEWKGTTYITTGNPNLKPEESISYEVGIDQKLAYGISTYASVYHTKVKNLIQYISAFDSVNNISASTYTNVNKAKMTGGEIGLKWKNNDLFFTTEYGYVKTENDETGYELIRRPRQNLTLTAGLENEIYGLSVSLVAKSHSKISESSSSAMIPGYATIDLHAYWNATPNIKLFTNVVNVGDVKYKTSYYSADEFYINGGRLASAGVTLSY</sequence>
<evidence type="ECO:0000256" key="1">
    <source>
        <dbReference type="ARBA" id="ARBA00004571"/>
    </source>
</evidence>
<comment type="caution">
    <text evidence="15">The sequence shown here is derived from an EMBL/GenBank/DDBJ whole genome shotgun (WGS) entry which is preliminary data.</text>
</comment>
<comment type="similarity">
    <text evidence="10 11">Belongs to the TonB-dependent receptor family.</text>
</comment>
<dbReference type="PANTHER" id="PTHR30069:SF53">
    <property type="entry name" value="COLICIN I RECEPTOR-RELATED"/>
    <property type="match status" value="1"/>
</dbReference>
<dbReference type="InterPro" id="IPR036942">
    <property type="entry name" value="Beta-barrel_TonB_sf"/>
</dbReference>
<keyword evidence="3 10" id="KW-1134">Transmembrane beta strand</keyword>
<reference evidence="15 16" key="1">
    <citation type="submission" date="2018-06" db="EMBL/GenBank/DDBJ databases">
        <title>Carbapenemase-producing Acinetobacter spp. from environmental sources in an hospital from French Polynesia.</title>
        <authorList>
            <person name="Bonnin R.A."/>
            <person name="Levy M."/>
            <person name="Cuzon G."/>
            <person name="Dortet L."/>
            <person name="Naas T."/>
        </authorList>
    </citation>
    <scope>NUCLEOTIDE SEQUENCE [LARGE SCALE GENOMIC DNA]</scope>
    <source>
        <strain evidence="15 16">R10</strain>
    </source>
</reference>
<evidence type="ECO:0000256" key="5">
    <source>
        <dbReference type="ARBA" id="ARBA00022729"/>
    </source>
</evidence>
<evidence type="ECO:0000256" key="6">
    <source>
        <dbReference type="ARBA" id="ARBA00023065"/>
    </source>
</evidence>
<evidence type="ECO:0000256" key="4">
    <source>
        <dbReference type="ARBA" id="ARBA00022692"/>
    </source>
</evidence>
<evidence type="ECO:0000256" key="3">
    <source>
        <dbReference type="ARBA" id="ARBA00022452"/>
    </source>
</evidence>
<dbReference type="GO" id="GO:0006811">
    <property type="term" value="P:monoatomic ion transport"/>
    <property type="evidence" value="ECO:0007669"/>
    <property type="project" value="UniProtKB-KW"/>
</dbReference>
<comment type="subcellular location">
    <subcellularLocation>
        <location evidence="1 10">Cell outer membrane</location>
        <topology evidence="1 10">Multi-pass membrane protein</topology>
    </subcellularLocation>
</comment>
<evidence type="ECO:0000259" key="13">
    <source>
        <dbReference type="Pfam" id="PF00593"/>
    </source>
</evidence>
<dbReference type="InterPro" id="IPR037066">
    <property type="entry name" value="Plug_dom_sf"/>
</dbReference>
<dbReference type="AlphaFoldDB" id="A0A3F3MS34"/>
<dbReference type="InterPro" id="IPR039426">
    <property type="entry name" value="TonB-dep_rcpt-like"/>
</dbReference>
<feature type="domain" description="TonB-dependent receptor plug" evidence="14">
    <location>
        <begin position="49"/>
        <end position="155"/>
    </location>
</feature>
<dbReference type="PROSITE" id="PS51257">
    <property type="entry name" value="PROKAR_LIPOPROTEIN"/>
    <property type="match status" value="1"/>
</dbReference>
<dbReference type="EMBL" id="QKWF01000104">
    <property type="protein sequence ID" value="PZM16330.1"/>
    <property type="molecule type" value="Genomic_DNA"/>
</dbReference>
<dbReference type="PROSITE" id="PS52016">
    <property type="entry name" value="TONB_DEPENDENT_REC_3"/>
    <property type="match status" value="1"/>
</dbReference>
<dbReference type="GO" id="GO:0015889">
    <property type="term" value="P:cobalamin transport"/>
    <property type="evidence" value="ECO:0007669"/>
    <property type="project" value="TreeGrafter"/>
</dbReference>
<keyword evidence="4 10" id="KW-0812">Transmembrane</keyword>
<dbReference type="Proteomes" id="UP000248662">
    <property type="component" value="Unassembled WGS sequence"/>
</dbReference>
<dbReference type="Gene3D" id="2.40.170.20">
    <property type="entry name" value="TonB-dependent receptor, beta-barrel domain"/>
    <property type="match status" value="1"/>
</dbReference>
<feature type="domain" description="TonB-dependent receptor-like beta-barrel" evidence="13">
    <location>
        <begin position="207"/>
        <end position="592"/>
    </location>
</feature>
<organism evidence="15 16">
    <name type="scientific">Acinetobacter baumannii</name>
    <dbReference type="NCBI Taxonomy" id="470"/>
    <lineage>
        <taxon>Bacteria</taxon>
        <taxon>Pseudomonadati</taxon>
        <taxon>Pseudomonadota</taxon>
        <taxon>Gammaproteobacteria</taxon>
        <taxon>Moraxellales</taxon>
        <taxon>Moraxellaceae</taxon>
        <taxon>Acinetobacter</taxon>
        <taxon>Acinetobacter calcoaceticus/baumannii complex</taxon>
    </lineage>
</organism>
<accession>A0A3F3MS34</accession>
<dbReference type="Gene3D" id="2.170.130.10">
    <property type="entry name" value="TonB-dependent receptor, plug domain"/>
    <property type="match status" value="1"/>
</dbReference>
<keyword evidence="6" id="KW-0406">Ion transport</keyword>
<keyword evidence="9 10" id="KW-0998">Cell outer membrane</keyword>
<evidence type="ECO:0000256" key="9">
    <source>
        <dbReference type="ARBA" id="ARBA00023237"/>
    </source>
</evidence>
<evidence type="ECO:0000256" key="7">
    <source>
        <dbReference type="ARBA" id="ARBA00023077"/>
    </source>
</evidence>
<keyword evidence="2 10" id="KW-0813">Transport</keyword>
<keyword evidence="15" id="KW-0675">Receptor</keyword>
<protein>
    <submittedName>
        <fullName evidence="15">TonB-dependent receptor</fullName>
    </submittedName>
</protein>
<dbReference type="Pfam" id="PF00593">
    <property type="entry name" value="TonB_dep_Rec_b-barrel"/>
    <property type="match status" value="1"/>
</dbReference>
<evidence type="ECO:0000256" key="8">
    <source>
        <dbReference type="ARBA" id="ARBA00023136"/>
    </source>
</evidence>
<name>A0A3F3MS34_ACIBA</name>
<evidence type="ECO:0000256" key="10">
    <source>
        <dbReference type="PROSITE-ProRule" id="PRU01360"/>
    </source>
</evidence>
<feature type="signal peptide" evidence="12">
    <location>
        <begin position="1"/>
        <end position="26"/>
    </location>
</feature>
<dbReference type="CDD" id="cd01347">
    <property type="entry name" value="ligand_gated_channel"/>
    <property type="match status" value="1"/>
</dbReference>
<evidence type="ECO:0000256" key="11">
    <source>
        <dbReference type="RuleBase" id="RU003357"/>
    </source>
</evidence>
<dbReference type="InterPro" id="IPR012910">
    <property type="entry name" value="Plug_dom"/>
</dbReference>
<evidence type="ECO:0000313" key="15">
    <source>
        <dbReference type="EMBL" id="PZM16330.1"/>
    </source>
</evidence>
<evidence type="ECO:0000256" key="2">
    <source>
        <dbReference type="ARBA" id="ARBA00022448"/>
    </source>
</evidence>
<evidence type="ECO:0000313" key="16">
    <source>
        <dbReference type="Proteomes" id="UP000248662"/>
    </source>
</evidence>
<keyword evidence="5 12" id="KW-0732">Signal</keyword>
<gene>
    <name evidence="15" type="ORF">DOL94_11115</name>
</gene>
<keyword evidence="7 11" id="KW-0798">TonB box</keyword>
<evidence type="ECO:0000256" key="12">
    <source>
        <dbReference type="SAM" id="SignalP"/>
    </source>
</evidence>